<accession>A0AAV3YKN2</accession>
<reference evidence="1 2" key="1">
    <citation type="journal article" date="2021" name="Elife">
        <title>Chloroplast acquisition without the gene transfer in kleptoplastic sea slugs, Plakobranchus ocellatus.</title>
        <authorList>
            <person name="Maeda T."/>
            <person name="Takahashi S."/>
            <person name="Yoshida T."/>
            <person name="Shimamura S."/>
            <person name="Takaki Y."/>
            <person name="Nagai Y."/>
            <person name="Toyoda A."/>
            <person name="Suzuki Y."/>
            <person name="Arimoto A."/>
            <person name="Ishii H."/>
            <person name="Satoh N."/>
            <person name="Nishiyama T."/>
            <person name="Hasebe M."/>
            <person name="Maruyama T."/>
            <person name="Minagawa J."/>
            <person name="Obokata J."/>
            <person name="Shigenobu S."/>
        </authorList>
    </citation>
    <scope>NUCLEOTIDE SEQUENCE [LARGE SCALE GENOMIC DNA]</scope>
</reference>
<dbReference type="AlphaFoldDB" id="A0AAV3YKN2"/>
<comment type="caution">
    <text evidence="1">The sequence shown here is derived from an EMBL/GenBank/DDBJ whole genome shotgun (WGS) entry which is preliminary data.</text>
</comment>
<keyword evidence="2" id="KW-1185">Reference proteome</keyword>
<proteinExistence type="predicted"/>
<name>A0AAV3YKN2_9GAST</name>
<protein>
    <submittedName>
        <fullName evidence="1">Uncharacterized protein</fullName>
    </submittedName>
</protein>
<gene>
    <name evidence="1" type="ORF">PoB_001009900</name>
</gene>
<evidence type="ECO:0000313" key="2">
    <source>
        <dbReference type="Proteomes" id="UP000735302"/>
    </source>
</evidence>
<dbReference type="Proteomes" id="UP000735302">
    <property type="component" value="Unassembled WGS sequence"/>
</dbReference>
<evidence type="ECO:0000313" key="1">
    <source>
        <dbReference type="EMBL" id="GFN83593.1"/>
    </source>
</evidence>
<sequence length="90" mass="9760">MCGKPLPSVLAIFLSRCDEDAAGRLDGRVQYVSSCILKVFNMNALSFDLLPRDHKKTSGACGKPLPSVQAIFLSLCDKDAAGRLDGRVQY</sequence>
<dbReference type="EMBL" id="BLXT01001211">
    <property type="protein sequence ID" value="GFN83593.1"/>
    <property type="molecule type" value="Genomic_DNA"/>
</dbReference>
<organism evidence="1 2">
    <name type="scientific">Plakobranchus ocellatus</name>
    <dbReference type="NCBI Taxonomy" id="259542"/>
    <lineage>
        <taxon>Eukaryota</taxon>
        <taxon>Metazoa</taxon>
        <taxon>Spiralia</taxon>
        <taxon>Lophotrochozoa</taxon>
        <taxon>Mollusca</taxon>
        <taxon>Gastropoda</taxon>
        <taxon>Heterobranchia</taxon>
        <taxon>Euthyneura</taxon>
        <taxon>Panpulmonata</taxon>
        <taxon>Sacoglossa</taxon>
        <taxon>Placobranchoidea</taxon>
        <taxon>Plakobranchidae</taxon>
        <taxon>Plakobranchus</taxon>
    </lineage>
</organism>
<feature type="non-terminal residue" evidence="1">
    <location>
        <position position="90"/>
    </location>
</feature>